<dbReference type="EMBL" id="MN740221">
    <property type="protein sequence ID" value="QHT94439.1"/>
    <property type="molecule type" value="Genomic_DNA"/>
</dbReference>
<dbReference type="SUPFAM" id="SSF53756">
    <property type="entry name" value="UDP-Glycosyltransferase/glycogen phosphorylase"/>
    <property type="match status" value="1"/>
</dbReference>
<reference evidence="1" key="1">
    <citation type="journal article" date="2020" name="Nature">
        <title>Giant virus diversity and host interactions through global metagenomics.</title>
        <authorList>
            <person name="Schulz F."/>
            <person name="Roux S."/>
            <person name="Paez-Espino D."/>
            <person name="Jungbluth S."/>
            <person name="Walsh D.A."/>
            <person name="Denef V.J."/>
            <person name="McMahon K.D."/>
            <person name="Konstantinidis K.T."/>
            <person name="Eloe-Fadrosh E.A."/>
            <person name="Kyrpides N.C."/>
            <person name="Woyke T."/>
        </authorList>
    </citation>
    <scope>NUCLEOTIDE SEQUENCE</scope>
    <source>
        <strain evidence="1">GVMAG-M-3300024258-28</strain>
    </source>
</reference>
<organism evidence="1">
    <name type="scientific">viral metagenome</name>
    <dbReference type="NCBI Taxonomy" id="1070528"/>
    <lineage>
        <taxon>unclassified sequences</taxon>
        <taxon>metagenomes</taxon>
        <taxon>organismal metagenomes</taxon>
    </lineage>
</organism>
<dbReference type="AlphaFoldDB" id="A0A6C0INP7"/>
<evidence type="ECO:0008006" key="2">
    <source>
        <dbReference type="Google" id="ProtNLM"/>
    </source>
</evidence>
<protein>
    <recommendedName>
        <fullName evidence="2">Glycosyltransferase</fullName>
    </recommendedName>
</protein>
<proteinExistence type="predicted"/>
<accession>A0A6C0INP7</accession>
<name>A0A6C0INP7_9ZZZZ</name>
<evidence type="ECO:0000313" key="1">
    <source>
        <dbReference type="EMBL" id="QHT94439.1"/>
    </source>
</evidence>
<sequence length="286" mass="34102">MLVLNVGDLHKKNKWGLEKMANYLNIEVCYGTREEIEEHEVIYSPGIEIDTSKYPTKRFLFGPHFSTFPTEKVMKINNIHNNSVYIQPSKWAKEVWEPHMRSINIPTRVFSFPVDIDMFKPDKQVEDRNRIFIYFKRRNPEELTALLQLCKKKNIVPVLIDYMQKYKEEDYIDCLQNAKFGIILDAHESQGFAIEEALSCDVPLLVWNVKTMNQEYKSRYREFGCTSVPYWDERCGEVFYEEIELEETFNKFVRKLPEYEPRKYIVENLAVEIRGKELEKLLKDIK</sequence>